<organism evidence="2 3">
    <name type="scientific">Haloferax massiliensis</name>
    <dbReference type="NCBI Taxonomy" id="1476858"/>
    <lineage>
        <taxon>Archaea</taxon>
        <taxon>Methanobacteriati</taxon>
        <taxon>Methanobacteriota</taxon>
        <taxon>Stenosarchaea group</taxon>
        <taxon>Halobacteria</taxon>
        <taxon>Halobacteriales</taxon>
        <taxon>Haloferacaceae</taxon>
        <taxon>Haloferax</taxon>
    </lineage>
</organism>
<evidence type="ECO:0000313" key="2">
    <source>
        <dbReference type="EMBL" id="CQR53252.1"/>
    </source>
</evidence>
<evidence type="ECO:0000256" key="1">
    <source>
        <dbReference type="SAM" id="MobiDB-lite"/>
    </source>
</evidence>
<dbReference type="Gene3D" id="4.10.1080.10">
    <property type="entry name" value="TSP type-3 repeat"/>
    <property type="match status" value="1"/>
</dbReference>
<dbReference type="Proteomes" id="UP000198902">
    <property type="component" value="Unassembled WGS sequence"/>
</dbReference>
<reference evidence="3" key="1">
    <citation type="submission" date="2015-03" db="EMBL/GenBank/DDBJ databases">
        <authorList>
            <person name="Urmite Genomes"/>
        </authorList>
    </citation>
    <scope>NUCLEOTIDE SEQUENCE [LARGE SCALE GENOMIC DNA]</scope>
    <source>
        <strain evidence="3">Arc-Hr</strain>
    </source>
</reference>
<protein>
    <recommendedName>
        <fullName evidence="4">Thrombospondin type 3 repeat protein</fullName>
    </recommendedName>
</protein>
<accession>A0A0D6JWS7</accession>
<evidence type="ECO:0000313" key="3">
    <source>
        <dbReference type="Proteomes" id="UP000198902"/>
    </source>
</evidence>
<sequence length="104" mass="10720">MSRRKRTDRLVALAAVFVLVASMAAVWAVADARADLESPTVADDPAAAVADRQVAAVADRQAPADYDGDGLADDADACPTRAETQNGFRDGDGCPDAVATTRAS</sequence>
<dbReference type="GO" id="GO:0005509">
    <property type="term" value="F:calcium ion binding"/>
    <property type="evidence" value="ECO:0007669"/>
    <property type="project" value="InterPro"/>
</dbReference>
<dbReference type="RefSeq" id="WP_089781208.1">
    <property type="nucleotide sequence ID" value="NZ_CABLRR010000005.1"/>
</dbReference>
<name>A0A0D6JWS7_9EURY</name>
<dbReference type="AlphaFoldDB" id="A0A0D6JWS7"/>
<keyword evidence="3" id="KW-1185">Reference proteome</keyword>
<dbReference type="EMBL" id="CSTE01000005">
    <property type="protein sequence ID" value="CQR53252.1"/>
    <property type="molecule type" value="Genomic_DNA"/>
</dbReference>
<dbReference type="SUPFAM" id="SSF103647">
    <property type="entry name" value="TSP type-3 repeat"/>
    <property type="match status" value="1"/>
</dbReference>
<feature type="compositionally biased region" description="Acidic residues" evidence="1">
    <location>
        <begin position="66"/>
        <end position="76"/>
    </location>
</feature>
<proteinExistence type="predicted"/>
<feature type="region of interest" description="Disordered" evidence="1">
    <location>
        <begin position="65"/>
        <end position="104"/>
    </location>
</feature>
<gene>
    <name evidence="2" type="ORF">BN996_03541</name>
</gene>
<dbReference type="InterPro" id="IPR028974">
    <property type="entry name" value="TSP_type-3_rpt"/>
</dbReference>
<evidence type="ECO:0008006" key="4">
    <source>
        <dbReference type="Google" id="ProtNLM"/>
    </source>
</evidence>